<dbReference type="HOGENOM" id="CLU_1909793_0_0_1"/>
<sequence>MVLIRFVRWNARGQPVGKESEGFVSYVGVIVCRMVPISIENWRAPKMKPYKENVLDEIRKDYIFGDEHENHVKMEAGRLFTTFKTTFTRLYMRDTNLDVVDKSPKDKYPPHRTRALGCLCSSEKGVRKIEKEL</sequence>
<protein>
    <submittedName>
        <fullName evidence="1 2">Uncharacterized protein</fullName>
    </submittedName>
</protein>
<evidence type="ECO:0000313" key="1">
    <source>
        <dbReference type="EMBL" id="AES88136.1"/>
    </source>
</evidence>
<accession>G7JDK4</accession>
<keyword evidence="3" id="KW-1185">Reference proteome</keyword>
<reference evidence="1 3" key="2">
    <citation type="journal article" date="2014" name="BMC Genomics">
        <title>An improved genome release (version Mt4.0) for the model legume Medicago truncatula.</title>
        <authorList>
            <person name="Tang H."/>
            <person name="Krishnakumar V."/>
            <person name="Bidwell S."/>
            <person name="Rosen B."/>
            <person name="Chan A."/>
            <person name="Zhou S."/>
            <person name="Gentzbittel L."/>
            <person name="Childs K.L."/>
            <person name="Yandell M."/>
            <person name="Gundlach H."/>
            <person name="Mayer K.F."/>
            <person name="Schwartz D.C."/>
            <person name="Town C.D."/>
        </authorList>
    </citation>
    <scope>GENOME REANNOTATION</scope>
    <source>
        <strain evidence="2 3">cv. Jemalong A17</strain>
    </source>
</reference>
<dbReference type="PaxDb" id="3880-AES83294"/>
<dbReference type="Proteomes" id="UP000002051">
    <property type="component" value="Chromosome 4"/>
</dbReference>
<reference evidence="1 3" key="1">
    <citation type="journal article" date="2011" name="Nature">
        <title>The Medicago genome provides insight into the evolution of rhizobial symbioses.</title>
        <authorList>
            <person name="Young N.D."/>
            <person name="Debelle F."/>
            <person name="Oldroyd G.E."/>
            <person name="Geurts R."/>
            <person name="Cannon S.B."/>
            <person name="Udvardi M.K."/>
            <person name="Benedito V.A."/>
            <person name="Mayer K.F."/>
            <person name="Gouzy J."/>
            <person name="Schoof H."/>
            <person name="Van de Peer Y."/>
            <person name="Proost S."/>
            <person name="Cook D.R."/>
            <person name="Meyers B.C."/>
            <person name="Spannagl M."/>
            <person name="Cheung F."/>
            <person name="De Mita S."/>
            <person name="Krishnakumar V."/>
            <person name="Gundlach H."/>
            <person name="Zhou S."/>
            <person name="Mudge J."/>
            <person name="Bharti A.K."/>
            <person name="Murray J.D."/>
            <person name="Naoumkina M.A."/>
            <person name="Rosen B."/>
            <person name="Silverstein K.A."/>
            <person name="Tang H."/>
            <person name="Rombauts S."/>
            <person name="Zhao P.X."/>
            <person name="Zhou P."/>
            <person name="Barbe V."/>
            <person name="Bardou P."/>
            <person name="Bechner M."/>
            <person name="Bellec A."/>
            <person name="Berger A."/>
            <person name="Berges H."/>
            <person name="Bidwell S."/>
            <person name="Bisseling T."/>
            <person name="Choisne N."/>
            <person name="Couloux A."/>
            <person name="Denny R."/>
            <person name="Deshpande S."/>
            <person name="Dai X."/>
            <person name="Doyle J.J."/>
            <person name="Dudez A.M."/>
            <person name="Farmer A.D."/>
            <person name="Fouteau S."/>
            <person name="Franken C."/>
            <person name="Gibelin C."/>
            <person name="Gish J."/>
            <person name="Goldstein S."/>
            <person name="Gonzalez A.J."/>
            <person name="Green P.J."/>
            <person name="Hallab A."/>
            <person name="Hartog M."/>
            <person name="Hua A."/>
            <person name="Humphray S.J."/>
            <person name="Jeong D.H."/>
            <person name="Jing Y."/>
            <person name="Jocker A."/>
            <person name="Kenton S.M."/>
            <person name="Kim D.J."/>
            <person name="Klee K."/>
            <person name="Lai H."/>
            <person name="Lang C."/>
            <person name="Lin S."/>
            <person name="Macmil S.L."/>
            <person name="Magdelenat G."/>
            <person name="Matthews L."/>
            <person name="McCorrison J."/>
            <person name="Monaghan E.L."/>
            <person name="Mun J.H."/>
            <person name="Najar F.Z."/>
            <person name="Nicholson C."/>
            <person name="Noirot C."/>
            <person name="O'Bleness M."/>
            <person name="Paule C.R."/>
            <person name="Poulain J."/>
            <person name="Prion F."/>
            <person name="Qin B."/>
            <person name="Qu C."/>
            <person name="Retzel E.F."/>
            <person name="Riddle C."/>
            <person name="Sallet E."/>
            <person name="Samain S."/>
            <person name="Samson N."/>
            <person name="Sanders I."/>
            <person name="Saurat O."/>
            <person name="Scarpelli C."/>
            <person name="Schiex T."/>
            <person name="Segurens B."/>
            <person name="Severin A.J."/>
            <person name="Sherrier D.J."/>
            <person name="Shi R."/>
            <person name="Sims S."/>
            <person name="Singer S.R."/>
            <person name="Sinharoy S."/>
            <person name="Sterck L."/>
            <person name="Viollet A."/>
            <person name="Wang B.B."/>
            <person name="Wang K."/>
            <person name="Wang M."/>
            <person name="Wang X."/>
            <person name="Warfsmann J."/>
            <person name="Weissenbach J."/>
            <person name="White D.D."/>
            <person name="White J.D."/>
            <person name="Wiley G.B."/>
            <person name="Wincker P."/>
            <person name="Xing Y."/>
            <person name="Yang L."/>
            <person name="Yao Z."/>
            <person name="Ying F."/>
            <person name="Zhai J."/>
            <person name="Zhou L."/>
            <person name="Zuber A."/>
            <person name="Denarie J."/>
            <person name="Dixon R.A."/>
            <person name="May G.D."/>
            <person name="Schwartz D.C."/>
            <person name="Rogers J."/>
            <person name="Quetier F."/>
            <person name="Town C.D."/>
            <person name="Roe B.A."/>
        </authorList>
    </citation>
    <scope>NUCLEOTIDE SEQUENCE [LARGE SCALE GENOMIC DNA]</scope>
    <source>
        <strain evidence="1">A17</strain>
        <strain evidence="2 3">cv. Jemalong A17</strain>
    </source>
</reference>
<dbReference type="AlphaFoldDB" id="G7JDK4"/>
<proteinExistence type="predicted"/>
<dbReference type="EnsemblPlants" id="AES88136">
    <property type="protein sequence ID" value="AES88136"/>
    <property type="gene ID" value="MTR_4g049300"/>
</dbReference>
<reference evidence="2" key="3">
    <citation type="submission" date="2015-04" db="UniProtKB">
        <authorList>
            <consortium name="EnsemblPlants"/>
        </authorList>
    </citation>
    <scope>IDENTIFICATION</scope>
    <source>
        <strain evidence="2">cv. Jemalong A17</strain>
    </source>
</reference>
<gene>
    <name evidence="1" type="ordered locus">MTR_4g049300</name>
</gene>
<organism evidence="1 3">
    <name type="scientific">Medicago truncatula</name>
    <name type="common">Barrel medic</name>
    <name type="synonym">Medicago tribuloides</name>
    <dbReference type="NCBI Taxonomy" id="3880"/>
    <lineage>
        <taxon>Eukaryota</taxon>
        <taxon>Viridiplantae</taxon>
        <taxon>Streptophyta</taxon>
        <taxon>Embryophyta</taxon>
        <taxon>Tracheophyta</taxon>
        <taxon>Spermatophyta</taxon>
        <taxon>Magnoliopsida</taxon>
        <taxon>eudicotyledons</taxon>
        <taxon>Gunneridae</taxon>
        <taxon>Pentapetalae</taxon>
        <taxon>rosids</taxon>
        <taxon>fabids</taxon>
        <taxon>Fabales</taxon>
        <taxon>Fabaceae</taxon>
        <taxon>Papilionoideae</taxon>
        <taxon>50 kb inversion clade</taxon>
        <taxon>NPAAA clade</taxon>
        <taxon>Hologalegina</taxon>
        <taxon>IRL clade</taxon>
        <taxon>Trifolieae</taxon>
        <taxon>Medicago</taxon>
    </lineage>
</organism>
<name>G7JDK4_MEDTR</name>
<evidence type="ECO:0000313" key="2">
    <source>
        <dbReference type="EnsemblPlants" id="AES88136"/>
    </source>
</evidence>
<dbReference type="EMBL" id="CM001220">
    <property type="protein sequence ID" value="AES88136.1"/>
    <property type="molecule type" value="Genomic_DNA"/>
</dbReference>
<evidence type="ECO:0000313" key="3">
    <source>
        <dbReference type="Proteomes" id="UP000002051"/>
    </source>
</evidence>